<reference evidence="3" key="1">
    <citation type="journal article" date="2019" name="Int. J. Syst. Evol. Microbiol.">
        <title>The Global Catalogue of Microorganisms (GCM) 10K type strain sequencing project: providing services to taxonomists for standard genome sequencing and annotation.</title>
        <authorList>
            <consortium name="The Broad Institute Genomics Platform"/>
            <consortium name="The Broad Institute Genome Sequencing Center for Infectious Disease"/>
            <person name="Wu L."/>
            <person name="Ma J."/>
        </authorList>
    </citation>
    <scope>NUCLEOTIDE SEQUENCE [LARGE SCALE GENOMIC DNA]</scope>
    <source>
        <strain evidence="3">CGMCC 1.15399</strain>
    </source>
</reference>
<organism evidence="2 3">
    <name type="scientific">Nonomuraea guangzhouensis</name>
    <dbReference type="NCBI Taxonomy" id="1291555"/>
    <lineage>
        <taxon>Bacteria</taxon>
        <taxon>Bacillati</taxon>
        <taxon>Actinomycetota</taxon>
        <taxon>Actinomycetes</taxon>
        <taxon>Streptosporangiales</taxon>
        <taxon>Streptosporangiaceae</taxon>
        <taxon>Nonomuraea</taxon>
    </lineage>
</organism>
<protein>
    <submittedName>
        <fullName evidence="2">S1 RNA-binding domain-containing protein</fullName>
    </submittedName>
</protein>
<feature type="domain" description="S1 motif" evidence="1">
    <location>
        <begin position="15"/>
        <end position="73"/>
    </location>
</feature>
<evidence type="ECO:0000313" key="3">
    <source>
        <dbReference type="Proteomes" id="UP001597097"/>
    </source>
</evidence>
<dbReference type="InterPro" id="IPR003029">
    <property type="entry name" value="S1_domain"/>
</dbReference>
<name>A0ABW4GYU7_9ACTN</name>
<accession>A0ABW4GYU7</accession>
<dbReference type="EMBL" id="JBHUCM010000087">
    <property type="protein sequence ID" value="MFD1547947.1"/>
    <property type="molecule type" value="Genomic_DNA"/>
</dbReference>
<sequence length="73" mass="7733">MSHAWEGFTARHAVGDVLDGHVAKVVPFGAFVEVADGVHGLLVGSERPEAGSSVSVRIAEIDHDNQRLRLTAS</sequence>
<dbReference type="Proteomes" id="UP001597097">
    <property type="component" value="Unassembled WGS sequence"/>
</dbReference>
<gene>
    <name evidence="2" type="ORF">ACFSJ0_63725</name>
</gene>
<dbReference type="RefSeq" id="WP_219538707.1">
    <property type="nucleotide sequence ID" value="NZ_JAHKRM010000050.1"/>
</dbReference>
<evidence type="ECO:0000259" key="1">
    <source>
        <dbReference type="PROSITE" id="PS50126"/>
    </source>
</evidence>
<dbReference type="Pfam" id="PF00575">
    <property type="entry name" value="S1"/>
    <property type="match status" value="1"/>
</dbReference>
<keyword evidence="3" id="KW-1185">Reference proteome</keyword>
<evidence type="ECO:0000313" key="2">
    <source>
        <dbReference type="EMBL" id="MFD1547947.1"/>
    </source>
</evidence>
<dbReference type="SMART" id="SM00316">
    <property type="entry name" value="S1"/>
    <property type="match status" value="1"/>
</dbReference>
<dbReference type="PROSITE" id="PS50126">
    <property type="entry name" value="S1"/>
    <property type="match status" value="1"/>
</dbReference>
<proteinExistence type="predicted"/>
<comment type="caution">
    <text evidence="2">The sequence shown here is derived from an EMBL/GenBank/DDBJ whole genome shotgun (WGS) entry which is preliminary data.</text>
</comment>